<evidence type="ECO:0000256" key="3">
    <source>
        <dbReference type="ARBA" id="ARBA00023163"/>
    </source>
</evidence>
<evidence type="ECO:0000256" key="1">
    <source>
        <dbReference type="ARBA" id="ARBA00023015"/>
    </source>
</evidence>
<dbReference type="PRINTS" id="PR00455">
    <property type="entry name" value="HTHTETR"/>
</dbReference>
<protein>
    <submittedName>
        <fullName evidence="7">TetR/AcrR family transcriptional regulator</fullName>
    </submittedName>
</protein>
<evidence type="ECO:0000259" key="6">
    <source>
        <dbReference type="PROSITE" id="PS50977"/>
    </source>
</evidence>
<reference evidence="7" key="1">
    <citation type="submission" date="2021-04" db="EMBL/GenBank/DDBJ databases">
        <title>Saccharothrix algeriensis WGS.</title>
        <authorList>
            <person name="Stuskova K."/>
            <person name="Hakalova E."/>
            <person name="Tebbal A.B."/>
            <person name="Eichmeier A."/>
        </authorList>
    </citation>
    <scope>NUCLEOTIDE SEQUENCE</scope>
    <source>
        <strain evidence="7">NRRL B-24137</strain>
    </source>
</reference>
<dbReference type="PROSITE" id="PS50977">
    <property type="entry name" value="HTH_TETR_2"/>
    <property type="match status" value="1"/>
</dbReference>
<proteinExistence type="predicted"/>
<keyword evidence="2 4" id="KW-0238">DNA-binding</keyword>
<dbReference type="InterPro" id="IPR050109">
    <property type="entry name" value="HTH-type_TetR-like_transc_reg"/>
</dbReference>
<evidence type="ECO:0000313" key="7">
    <source>
        <dbReference type="EMBL" id="QTR01959.1"/>
    </source>
</evidence>
<dbReference type="EMBL" id="CP072788">
    <property type="protein sequence ID" value="QTR01959.1"/>
    <property type="molecule type" value="Genomic_DNA"/>
</dbReference>
<feature type="DNA-binding region" description="H-T-H motif" evidence="4">
    <location>
        <begin position="88"/>
        <end position="107"/>
    </location>
</feature>
<dbReference type="SUPFAM" id="SSF48498">
    <property type="entry name" value="Tetracyclin repressor-like, C-terminal domain"/>
    <property type="match status" value="1"/>
</dbReference>
<name>A0A8T8HUA7_9PSEU</name>
<dbReference type="Gene3D" id="1.10.357.10">
    <property type="entry name" value="Tetracycline Repressor, domain 2"/>
    <property type="match status" value="1"/>
</dbReference>
<dbReference type="GO" id="GO:0000976">
    <property type="term" value="F:transcription cis-regulatory region binding"/>
    <property type="evidence" value="ECO:0007669"/>
    <property type="project" value="TreeGrafter"/>
</dbReference>
<dbReference type="InterPro" id="IPR009057">
    <property type="entry name" value="Homeodomain-like_sf"/>
</dbReference>
<evidence type="ECO:0000256" key="2">
    <source>
        <dbReference type="ARBA" id="ARBA00023125"/>
    </source>
</evidence>
<evidence type="ECO:0000256" key="5">
    <source>
        <dbReference type="SAM" id="MobiDB-lite"/>
    </source>
</evidence>
<dbReference type="InterPro" id="IPR011075">
    <property type="entry name" value="TetR_C"/>
</dbReference>
<keyword evidence="1" id="KW-0805">Transcription regulation</keyword>
<dbReference type="PANTHER" id="PTHR30055:SF148">
    <property type="entry name" value="TETR-FAMILY TRANSCRIPTIONAL REGULATOR"/>
    <property type="match status" value="1"/>
</dbReference>
<dbReference type="InterPro" id="IPR036271">
    <property type="entry name" value="Tet_transcr_reg_TetR-rel_C_sf"/>
</dbReference>
<dbReference type="Proteomes" id="UP000671828">
    <property type="component" value="Chromosome"/>
</dbReference>
<dbReference type="AlphaFoldDB" id="A0A8T8HUA7"/>
<dbReference type="SUPFAM" id="SSF46689">
    <property type="entry name" value="Homeodomain-like"/>
    <property type="match status" value="1"/>
</dbReference>
<feature type="domain" description="HTH tetR-type" evidence="6">
    <location>
        <begin position="65"/>
        <end position="125"/>
    </location>
</feature>
<gene>
    <name evidence="7" type="ORF">J7S33_22295</name>
</gene>
<feature type="region of interest" description="Disordered" evidence="5">
    <location>
        <begin position="42"/>
        <end position="63"/>
    </location>
</feature>
<dbReference type="InterPro" id="IPR001647">
    <property type="entry name" value="HTH_TetR"/>
</dbReference>
<evidence type="ECO:0000313" key="8">
    <source>
        <dbReference type="Proteomes" id="UP000671828"/>
    </source>
</evidence>
<organism evidence="7 8">
    <name type="scientific">Saccharothrix algeriensis</name>
    <dbReference type="NCBI Taxonomy" id="173560"/>
    <lineage>
        <taxon>Bacteria</taxon>
        <taxon>Bacillati</taxon>
        <taxon>Actinomycetota</taxon>
        <taxon>Actinomycetes</taxon>
        <taxon>Pseudonocardiales</taxon>
        <taxon>Pseudonocardiaceae</taxon>
        <taxon>Saccharothrix</taxon>
    </lineage>
</organism>
<keyword evidence="3" id="KW-0804">Transcription</keyword>
<sequence length="250" mass="26443">MVGESTNGFSSTTRWCSGSGCRTVGSGVNTGSNRNFCCVSLSRPTPPEQPEPHLTTRPRPGGRSARVRAAVLEAACAELAEKGYPGLSVENVAERAGVHKTTVYRRWATVDALVADALDSSRDTEWSAPDTGSVEGDLIAVADEVATTFADPVRRAVPEAVVAAALHSDRARQAKRDFYAARHAQAAVVVTRAVQRGELPADTDAVELVRLACAPLYYRVFITGEPVDRAAAERSARAALAAARAGLLRA</sequence>
<dbReference type="PANTHER" id="PTHR30055">
    <property type="entry name" value="HTH-TYPE TRANSCRIPTIONAL REGULATOR RUTR"/>
    <property type="match status" value="1"/>
</dbReference>
<dbReference type="Pfam" id="PF16859">
    <property type="entry name" value="TetR_C_11"/>
    <property type="match status" value="1"/>
</dbReference>
<accession>A0A8T8HUA7</accession>
<dbReference type="Gene3D" id="1.10.10.60">
    <property type="entry name" value="Homeodomain-like"/>
    <property type="match status" value="1"/>
</dbReference>
<evidence type="ECO:0000256" key="4">
    <source>
        <dbReference type="PROSITE-ProRule" id="PRU00335"/>
    </source>
</evidence>
<dbReference type="Pfam" id="PF00440">
    <property type="entry name" value="TetR_N"/>
    <property type="match status" value="1"/>
</dbReference>
<dbReference type="GO" id="GO:0003700">
    <property type="term" value="F:DNA-binding transcription factor activity"/>
    <property type="evidence" value="ECO:0007669"/>
    <property type="project" value="TreeGrafter"/>
</dbReference>